<dbReference type="PANTHER" id="PTHR14000:SF1">
    <property type="entry name" value="HISTONE H2A DEUBIQUITINASE (DUF3755)"/>
    <property type="match status" value="1"/>
</dbReference>
<organism evidence="2 3">
    <name type="scientific">Dipteronia dyeriana</name>
    <dbReference type="NCBI Taxonomy" id="168575"/>
    <lineage>
        <taxon>Eukaryota</taxon>
        <taxon>Viridiplantae</taxon>
        <taxon>Streptophyta</taxon>
        <taxon>Embryophyta</taxon>
        <taxon>Tracheophyta</taxon>
        <taxon>Spermatophyta</taxon>
        <taxon>Magnoliopsida</taxon>
        <taxon>eudicotyledons</taxon>
        <taxon>Gunneridae</taxon>
        <taxon>Pentapetalae</taxon>
        <taxon>rosids</taxon>
        <taxon>malvids</taxon>
        <taxon>Sapindales</taxon>
        <taxon>Sapindaceae</taxon>
        <taxon>Hippocastanoideae</taxon>
        <taxon>Acereae</taxon>
        <taxon>Dipteronia</taxon>
    </lineage>
</organism>
<accession>A0AAD9UBA2</accession>
<dbReference type="Proteomes" id="UP001280121">
    <property type="component" value="Unassembled WGS sequence"/>
</dbReference>
<dbReference type="InterPro" id="IPR022228">
    <property type="entry name" value="DUF3755"/>
</dbReference>
<keyword evidence="1" id="KW-0812">Transmembrane</keyword>
<keyword evidence="3" id="KW-1185">Reference proteome</keyword>
<protein>
    <submittedName>
        <fullName evidence="2">Uncharacterized protein</fullName>
    </submittedName>
</protein>
<evidence type="ECO:0000256" key="1">
    <source>
        <dbReference type="SAM" id="Phobius"/>
    </source>
</evidence>
<dbReference type="Pfam" id="PF12579">
    <property type="entry name" value="DUF3755"/>
    <property type="match status" value="1"/>
</dbReference>
<keyword evidence="1" id="KW-0472">Membrane</keyword>
<proteinExistence type="predicted"/>
<dbReference type="AlphaFoldDB" id="A0AAD9UBA2"/>
<dbReference type="EMBL" id="JANJYI010000005">
    <property type="protein sequence ID" value="KAK2651262.1"/>
    <property type="molecule type" value="Genomic_DNA"/>
</dbReference>
<reference evidence="2" key="1">
    <citation type="journal article" date="2023" name="Plant J.">
        <title>Genome sequences and population genomics provide insights into the demographic history, inbreeding, and mutation load of two 'living fossil' tree species of Dipteronia.</title>
        <authorList>
            <person name="Feng Y."/>
            <person name="Comes H.P."/>
            <person name="Chen J."/>
            <person name="Zhu S."/>
            <person name="Lu R."/>
            <person name="Zhang X."/>
            <person name="Li P."/>
            <person name="Qiu J."/>
            <person name="Olsen K.M."/>
            <person name="Qiu Y."/>
        </authorList>
    </citation>
    <scope>NUCLEOTIDE SEQUENCE</scope>
    <source>
        <strain evidence="2">KIB01</strain>
    </source>
</reference>
<comment type="caution">
    <text evidence="2">The sequence shown here is derived from an EMBL/GenBank/DDBJ whole genome shotgun (WGS) entry which is preliminary data.</text>
</comment>
<keyword evidence="1" id="KW-1133">Transmembrane helix</keyword>
<feature type="transmembrane region" description="Helical" evidence="1">
    <location>
        <begin position="21"/>
        <end position="46"/>
    </location>
</feature>
<dbReference type="PANTHER" id="PTHR14000">
    <property type="entry name" value="FINGER CCCH DOMAIN PROTEIN, PUTATIVE (DUF3755)-RELATED"/>
    <property type="match status" value="1"/>
</dbReference>
<sequence>MKKKNQFNYYFYSSSYPHMRWSFSPIMIISFILRFYLSFSAIGGVMGELLEENAQMFQQISANFAAFQIRESIDLISQARDNIFAVLNNLNDMPKIMKQMPPLPVKVNDIANIILPRTSHQMNPGFLD</sequence>
<gene>
    <name evidence="2" type="ORF">Ddye_018751</name>
</gene>
<evidence type="ECO:0000313" key="3">
    <source>
        <dbReference type="Proteomes" id="UP001280121"/>
    </source>
</evidence>
<evidence type="ECO:0000313" key="2">
    <source>
        <dbReference type="EMBL" id="KAK2651262.1"/>
    </source>
</evidence>
<name>A0AAD9UBA2_9ROSI</name>